<name>A0A3M7MBP4_9PLEO</name>
<evidence type="ECO:0000313" key="1">
    <source>
        <dbReference type="EMBL" id="RMZ71810.1"/>
    </source>
</evidence>
<dbReference type="AlphaFoldDB" id="A0A3M7MBP4"/>
<sequence>MYVQYVQKPPVPRRRNGHTVTTVAEVAGNTIAGPSIPATPIPTVYVIRRATCCHRSTRSTTGTGSQRDQQRAPFSCLPFKIFWHYSISNGLRTGHLAAANSLYYQLPTTALEHTRHQIHDPLIFILFTSHRHTEQMLTRIYTINLKHPTLQHSCKVDQNALNRSLRLLANRDKVAPRIQVVPDDGDVEVLMRSEAGVWAVGALGWGDSIITNTRSTTYHVRLKATKTVYNYPQRLYDRICTNPKPLIVAWGSRRIGRGEFGRDCSCLAILVPREYEWLWWVATVGVWRFGSTYLLHPQYFLHFASWQL</sequence>
<gene>
    <name evidence="1" type="ORF">GMOD_00009147</name>
</gene>
<reference evidence="1 2" key="1">
    <citation type="journal article" date="2014" name="PLoS ONE">
        <title>De novo Genome Assembly of the Fungal Plant Pathogen Pyrenophora semeniperda.</title>
        <authorList>
            <person name="Soliai M.M."/>
            <person name="Meyer S.E."/>
            <person name="Udall J.A."/>
            <person name="Elzinga D.E."/>
            <person name="Hermansen R.A."/>
            <person name="Bodily P.M."/>
            <person name="Hart A.A."/>
            <person name="Coleman C.E."/>
        </authorList>
    </citation>
    <scope>NUCLEOTIDE SEQUENCE [LARGE SCALE GENOMIC DNA]</scope>
    <source>
        <strain evidence="1 2">CCB06</strain>
        <tissue evidence="1">Mycelium</tissue>
    </source>
</reference>
<keyword evidence="2" id="KW-1185">Reference proteome</keyword>
<dbReference type="Proteomes" id="UP000265663">
    <property type="component" value="Unassembled WGS sequence"/>
</dbReference>
<organism evidence="1 2">
    <name type="scientific">Pyrenophora seminiperda CCB06</name>
    <dbReference type="NCBI Taxonomy" id="1302712"/>
    <lineage>
        <taxon>Eukaryota</taxon>
        <taxon>Fungi</taxon>
        <taxon>Dikarya</taxon>
        <taxon>Ascomycota</taxon>
        <taxon>Pezizomycotina</taxon>
        <taxon>Dothideomycetes</taxon>
        <taxon>Pleosporomycetidae</taxon>
        <taxon>Pleosporales</taxon>
        <taxon>Pleosporineae</taxon>
        <taxon>Pleosporaceae</taxon>
        <taxon>Pyrenophora</taxon>
    </lineage>
</organism>
<evidence type="ECO:0000313" key="2">
    <source>
        <dbReference type="Proteomes" id="UP000265663"/>
    </source>
</evidence>
<proteinExistence type="predicted"/>
<protein>
    <submittedName>
        <fullName evidence="1">Uncharacterized protein</fullName>
    </submittedName>
</protein>
<accession>A0A3M7MBP4</accession>
<dbReference type="EMBL" id="KE747828">
    <property type="protein sequence ID" value="RMZ71810.1"/>
    <property type="molecule type" value="Genomic_DNA"/>
</dbReference>